<gene>
    <name evidence="3" type="ORF">M23134_02172</name>
</gene>
<dbReference type="OrthoDB" id="116832at2"/>
<dbReference type="Gene3D" id="2.40.128.110">
    <property type="entry name" value="Lipid/polyisoprenoid-binding, YceI-like"/>
    <property type="match status" value="1"/>
</dbReference>
<feature type="chain" id="PRO_5002641756" description="Lipid/polyisoprenoid-binding YceI-like domain-containing protein" evidence="1">
    <location>
        <begin position="21"/>
        <end position="184"/>
    </location>
</feature>
<organism evidence="3 4">
    <name type="scientific">Microscilla marina ATCC 23134</name>
    <dbReference type="NCBI Taxonomy" id="313606"/>
    <lineage>
        <taxon>Bacteria</taxon>
        <taxon>Pseudomonadati</taxon>
        <taxon>Bacteroidota</taxon>
        <taxon>Cytophagia</taxon>
        <taxon>Cytophagales</taxon>
        <taxon>Microscillaceae</taxon>
        <taxon>Microscilla</taxon>
    </lineage>
</organism>
<evidence type="ECO:0000256" key="1">
    <source>
        <dbReference type="SAM" id="SignalP"/>
    </source>
</evidence>
<sequence length="184" mass="20260">MKKFSLIILAVLFAFSAVQAQKKKAKNGKSTLFSHTAAEDIKAESNSVTSLLNTATGDLIFVVPVQTYKFKKSLMQKHFNQSRFMDSKNHPKIKFKGKITNLSAVNFSKDGKYNVNVSGNITIRGTTKPQNTTATLTVKGGTVKGYSSFTVKNIGQFGVGKPKNRKKKGNVADNIDCKVWVTYK</sequence>
<comment type="caution">
    <text evidence="3">The sequence shown here is derived from an EMBL/GenBank/DDBJ whole genome shotgun (WGS) entry which is preliminary data.</text>
</comment>
<feature type="domain" description="Lipid/polyisoprenoid-binding YceI-like" evidence="2">
    <location>
        <begin position="38"/>
        <end position="178"/>
    </location>
</feature>
<dbReference type="InterPro" id="IPR007372">
    <property type="entry name" value="Lipid/polyisoprenoid-bd_YceI"/>
</dbReference>
<dbReference type="eggNOG" id="COG2353">
    <property type="taxonomic scope" value="Bacteria"/>
</dbReference>
<evidence type="ECO:0000259" key="2">
    <source>
        <dbReference type="Pfam" id="PF04264"/>
    </source>
</evidence>
<proteinExistence type="predicted"/>
<dbReference type="Pfam" id="PF04264">
    <property type="entry name" value="YceI"/>
    <property type="match status" value="1"/>
</dbReference>
<dbReference type="SUPFAM" id="SSF101874">
    <property type="entry name" value="YceI-like"/>
    <property type="match status" value="1"/>
</dbReference>
<dbReference type="Proteomes" id="UP000004095">
    <property type="component" value="Unassembled WGS sequence"/>
</dbReference>
<dbReference type="InterPro" id="IPR036761">
    <property type="entry name" value="TTHA0802/YceI-like_sf"/>
</dbReference>
<reference evidence="3 4" key="1">
    <citation type="submission" date="2007-01" db="EMBL/GenBank/DDBJ databases">
        <authorList>
            <person name="Haygood M."/>
            <person name="Podell S."/>
            <person name="Anderson C."/>
            <person name="Hopkinson B."/>
            <person name="Roe K."/>
            <person name="Barbeau K."/>
            <person name="Gaasterland T."/>
            <person name="Ferriera S."/>
            <person name="Johnson J."/>
            <person name="Kravitz S."/>
            <person name="Beeson K."/>
            <person name="Sutton G."/>
            <person name="Rogers Y.-H."/>
            <person name="Friedman R."/>
            <person name="Frazier M."/>
            <person name="Venter J.C."/>
        </authorList>
    </citation>
    <scope>NUCLEOTIDE SEQUENCE [LARGE SCALE GENOMIC DNA]</scope>
    <source>
        <strain evidence="3 4">ATCC 23134</strain>
    </source>
</reference>
<accession>A1ZNF1</accession>
<dbReference type="AlphaFoldDB" id="A1ZNF1"/>
<dbReference type="RefSeq" id="WP_004155986.1">
    <property type="nucleotide sequence ID" value="NZ_AAWS01000018.1"/>
</dbReference>
<name>A1ZNF1_MICM2</name>
<protein>
    <recommendedName>
        <fullName evidence="2">Lipid/polyisoprenoid-binding YceI-like domain-containing protein</fullName>
    </recommendedName>
</protein>
<dbReference type="EMBL" id="AAWS01000018">
    <property type="protein sequence ID" value="EAY28062.1"/>
    <property type="molecule type" value="Genomic_DNA"/>
</dbReference>
<evidence type="ECO:0000313" key="3">
    <source>
        <dbReference type="EMBL" id="EAY28062.1"/>
    </source>
</evidence>
<feature type="signal peptide" evidence="1">
    <location>
        <begin position="1"/>
        <end position="20"/>
    </location>
</feature>
<keyword evidence="4" id="KW-1185">Reference proteome</keyword>
<keyword evidence="1" id="KW-0732">Signal</keyword>
<evidence type="ECO:0000313" key="4">
    <source>
        <dbReference type="Proteomes" id="UP000004095"/>
    </source>
</evidence>